<dbReference type="InterPro" id="IPR036259">
    <property type="entry name" value="MFS_trans_sf"/>
</dbReference>
<dbReference type="Proteomes" id="UP000226592">
    <property type="component" value="Unassembled WGS sequence"/>
</dbReference>
<evidence type="ECO:0000256" key="5">
    <source>
        <dbReference type="ARBA" id="ARBA00023136"/>
    </source>
</evidence>
<protein>
    <recommendedName>
        <fullName evidence="7">Major facilitator superfamily (MFS) profile domain-containing protein</fullName>
    </recommendedName>
</protein>
<evidence type="ECO:0000256" key="4">
    <source>
        <dbReference type="ARBA" id="ARBA00022989"/>
    </source>
</evidence>
<sequence length="385" mass="42240">MFSREQFQIFGLPNILFFGQLFILQFFYMFLPLHLQEIGLANWQIGLLAGLIPITAMILSIPFGIFADRIVPKHLVIAGLVLSAIFVFGLGQAKGFFEMVPLFIIGGIGMQLFYISLFSLYYKTIGGGHNSKKIALVEMSRVLGYGLGPFIAGLLLVSIGFLVLLNMAFFAIIPLILLSLFLKKTKGIEFDISQYKRDLGNKKIQMVFLGYFFLALHFGSEEVSHALFLKNVIGLDFAQMGLVFLWIMAVILVFTPLGAGFLDKTKKFKAIIFIGLLASGIGNILYLWTFTFAMVLVSRLVHEFGDALAILGIKAVVPELSNVKRVGSVFGTLMLASYSGQLVGAVISGITADLFGYAMPFVVTGAALFVSVALFGLLFLGKDKK</sequence>
<feature type="transmembrane region" description="Helical" evidence="6">
    <location>
        <begin position="204"/>
        <end position="220"/>
    </location>
</feature>
<proteinExistence type="predicted"/>
<feature type="transmembrane region" description="Helical" evidence="6">
    <location>
        <begin position="142"/>
        <end position="161"/>
    </location>
</feature>
<evidence type="ECO:0000256" key="1">
    <source>
        <dbReference type="ARBA" id="ARBA00004141"/>
    </source>
</evidence>
<dbReference type="SUPFAM" id="SSF103473">
    <property type="entry name" value="MFS general substrate transporter"/>
    <property type="match status" value="1"/>
</dbReference>
<dbReference type="EMBL" id="NZBU01000004">
    <property type="protein sequence ID" value="MAG21873.1"/>
    <property type="molecule type" value="Genomic_DNA"/>
</dbReference>
<reference evidence="9" key="1">
    <citation type="submission" date="2017-09" db="EMBL/GenBank/DDBJ databases">
        <title>The Reconstruction of 2,631 Draft Metagenome-Assembled Genomes from the Global Oceans.</title>
        <authorList>
            <person name="Tully B.J."/>
            <person name="Graham E.D."/>
            <person name="Heidelberg J.F."/>
        </authorList>
    </citation>
    <scope>NUCLEOTIDE SEQUENCE [LARGE SCALE GENOMIC DNA]</scope>
</reference>
<feature type="transmembrane region" description="Helical" evidence="6">
    <location>
        <begin position="12"/>
        <end position="31"/>
    </location>
</feature>
<dbReference type="GO" id="GO:0022857">
    <property type="term" value="F:transmembrane transporter activity"/>
    <property type="evidence" value="ECO:0007669"/>
    <property type="project" value="InterPro"/>
</dbReference>
<gene>
    <name evidence="8" type="ORF">CL943_01025</name>
</gene>
<feature type="transmembrane region" description="Helical" evidence="6">
    <location>
        <begin position="357"/>
        <end position="380"/>
    </location>
</feature>
<dbReference type="GO" id="GO:0016020">
    <property type="term" value="C:membrane"/>
    <property type="evidence" value="ECO:0007669"/>
    <property type="project" value="UniProtKB-SubCell"/>
</dbReference>
<evidence type="ECO:0000313" key="9">
    <source>
        <dbReference type="Proteomes" id="UP000226592"/>
    </source>
</evidence>
<dbReference type="PANTHER" id="PTHR23506:SF23">
    <property type="entry name" value="GH10249P"/>
    <property type="match status" value="1"/>
</dbReference>
<evidence type="ECO:0000256" key="3">
    <source>
        <dbReference type="ARBA" id="ARBA00022692"/>
    </source>
</evidence>
<keyword evidence="3 6" id="KW-0812">Transmembrane</keyword>
<dbReference type="PANTHER" id="PTHR23506">
    <property type="entry name" value="GH10249P"/>
    <property type="match status" value="1"/>
</dbReference>
<feature type="transmembrane region" description="Helical" evidence="6">
    <location>
        <begin position="99"/>
        <end position="122"/>
    </location>
</feature>
<dbReference type="Pfam" id="PF07690">
    <property type="entry name" value="MFS_1"/>
    <property type="match status" value="2"/>
</dbReference>
<feature type="transmembrane region" description="Helical" evidence="6">
    <location>
        <begin position="167"/>
        <end position="183"/>
    </location>
</feature>
<feature type="transmembrane region" description="Helical" evidence="6">
    <location>
        <begin position="74"/>
        <end position="93"/>
    </location>
</feature>
<evidence type="ECO:0000256" key="6">
    <source>
        <dbReference type="SAM" id="Phobius"/>
    </source>
</evidence>
<evidence type="ECO:0000313" key="8">
    <source>
        <dbReference type="EMBL" id="MAG21873.1"/>
    </source>
</evidence>
<dbReference type="InterPro" id="IPR020846">
    <property type="entry name" value="MFS_dom"/>
</dbReference>
<dbReference type="PROSITE" id="PS50850">
    <property type="entry name" value="MFS"/>
    <property type="match status" value="2"/>
</dbReference>
<comment type="subcellular location">
    <subcellularLocation>
        <location evidence="1">Membrane</location>
        <topology evidence="1">Multi-pass membrane protein</topology>
    </subcellularLocation>
</comment>
<comment type="caution">
    <text evidence="8">The sequence shown here is derived from an EMBL/GenBank/DDBJ whole genome shotgun (WGS) entry which is preliminary data.</text>
</comment>
<name>A0A2D6M0C2_9ARCH</name>
<evidence type="ECO:0000256" key="2">
    <source>
        <dbReference type="ARBA" id="ARBA00022448"/>
    </source>
</evidence>
<feature type="transmembrane region" description="Helical" evidence="6">
    <location>
        <begin position="268"/>
        <end position="288"/>
    </location>
</feature>
<keyword evidence="4 6" id="KW-1133">Transmembrane helix</keyword>
<dbReference type="InterPro" id="IPR011701">
    <property type="entry name" value="MFS"/>
</dbReference>
<feature type="transmembrane region" description="Helical" evidence="6">
    <location>
        <begin position="43"/>
        <end position="67"/>
    </location>
</feature>
<feature type="domain" description="Major facilitator superfamily (MFS) profile" evidence="7">
    <location>
        <begin position="1"/>
        <end position="186"/>
    </location>
</feature>
<feature type="domain" description="Major facilitator superfamily (MFS) profile" evidence="7">
    <location>
        <begin position="203"/>
        <end position="385"/>
    </location>
</feature>
<evidence type="ECO:0000259" key="7">
    <source>
        <dbReference type="PROSITE" id="PS50850"/>
    </source>
</evidence>
<dbReference type="Gene3D" id="1.20.1250.20">
    <property type="entry name" value="MFS general substrate transporter like domains"/>
    <property type="match status" value="2"/>
</dbReference>
<keyword evidence="5 6" id="KW-0472">Membrane</keyword>
<organism evidence="8 9">
    <name type="scientific">Candidatus Iainarchaeum sp</name>
    <dbReference type="NCBI Taxonomy" id="3101447"/>
    <lineage>
        <taxon>Archaea</taxon>
        <taxon>Candidatus Iainarchaeota</taxon>
        <taxon>Candidatus Iainarchaeia</taxon>
        <taxon>Candidatus Iainarchaeales</taxon>
        <taxon>Candidatus Iainarchaeaceae</taxon>
        <taxon>Candidatus Iainarchaeum</taxon>
    </lineage>
</organism>
<keyword evidence="2" id="KW-0813">Transport</keyword>
<feature type="transmembrane region" description="Helical" evidence="6">
    <location>
        <begin position="240"/>
        <end position="261"/>
    </location>
</feature>
<accession>A0A2D6M0C2</accession>
<dbReference type="InterPro" id="IPR050930">
    <property type="entry name" value="MFS_Vesicular_Transporter"/>
</dbReference>
<dbReference type="AlphaFoldDB" id="A0A2D6M0C2"/>